<evidence type="ECO:0000256" key="1">
    <source>
        <dbReference type="SAM" id="MobiDB-lite"/>
    </source>
</evidence>
<accession>A0AAQ3MQD9</accession>
<gene>
    <name evidence="2" type="ORF">V8G54_033782</name>
</gene>
<evidence type="ECO:0000313" key="2">
    <source>
        <dbReference type="EMBL" id="WVY94694.1"/>
    </source>
</evidence>
<sequence>MEGRALIPKTLLSGAEGTEVLGCLGNIVAVQSNDNPSDKLPNWISDTDVEEYFLSHFGLNTCVLPRRRTSPNPQTPSNFPFSHTQFHSMTTAKPRRPRPKLEVIRIRVREVQTFDISKI</sequence>
<reference evidence="2 3" key="1">
    <citation type="journal article" date="2023" name="Life. Sci Alliance">
        <title>Evolutionary insights into 3D genome organization and epigenetic landscape of Vigna mungo.</title>
        <authorList>
            <person name="Junaid A."/>
            <person name="Singh B."/>
            <person name="Bhatia S."/>
        </authorList>
    </citation>
    <scope>NUCLEOTIDE SEQUENCE [LARGE SCALE GENOMIC DNA]</scope>
    <source>
        <strain evidence="2">Urdbean</strain>
    </source>
</reference>
<dbReference type="AlphaFoldDB" id="A0AAQ3MQD9"/>
<proteinExistence type="predicted"/>
<dbReference type="Proteomes" id="UP001374535">
    <property type="component" value="Chromosome 10"/>
</dbReference>
<feature type="compositionally biased region" description="Polar residues" evidence="1">
    <location>
        <begin position="70"/>
        <end position="91"/>
    </location>
</feature>
<dbReference type="EMBL" id="CP144691">
    <property type="protein sequence ID" value="WVY94694.1"/>
    <property type="molecule type" value="Genomic_DNA"/>
</dbReference>
<evidence type="ECO:0000313" key="3">
    <source>
        <dbReference type="Proteomes" id="UP001374535"/>
    </source>
</evidence>
<protein>
    <submittedName>
        <fullName evidence="2">Uncharacterized protein</fullName>
    </submittedName>
</protein>
<feature type="region of interest" description="Disordered" evidence="1">
    <location>
        <begin position="67"/>
        <end position="98"/>
    </location>
</feature>
<organism evidence="2 3">
    <name type="scientific">Vigna mungo</name>
    <name type="common">Black gram</name>
    <name type="synonym">Phaseolus mungo</name>
    <dbReference type="NCBI Taxonomy" id="3915"/>
    <lineage>
        <taxon>Eukaryota</taxon>
        <taxon>Viridiplantae</taxon>
        <taxon>Streptophyta</taxon>
        <taxon>Embryophyta</taxon>
        <taxon>Tracheophyta</taxon>
        <taxon>Spermatophyta</taxon>
        <taxon>Magnoliopsida</taxon>
        <taxon>eudicotyledons</taxon>
        <taxon>Gunneridae</taxon>
        <taxon>Pentapetalae</taxon>
        <taxon>rosids</taxon>
        <taxon>fabids</taxon>
        <taxon>Fabales</taxon>
        <taxon>Fabaceae</taxon>
        <taxon>Papilionoideae</taxon>
        <taxon>50 kb inversion clade</taxon>
        <taxon>NPAAA clade</taxon>
        <taxon>indigoferoid/millettioid clade</taxon>
        <taxon>Phaseoleae</taxon>
        <taxon>Vigna</taxon>
    </lineage>
</organism>
<keyword evidence="3" id="KW-1185">Reference proteome</keyword>
<name>A0AAQ3MQD9_VIGMU</name>